<evidence type="ECO:0000256" key="5">
    <source>
        <dbReference type="ARBA" id="ARBA00022989"/>
    </source>
</evidence>
<feature type="transmembrane region" description="Helical" evidence="8">
    <location>
        <begin position="51"/>
        <end position="73"/>
    </location>
</feature>
<dbReference type="InterPro" id="IPR011701">
    <property type="entry name" value="MFS"/>
</dbReference>
<sequence>MGTVWARGRTWVKAVPSLVWLLMTCSFLNITGLSLLWPVNAIYIHEVLGQPMTIAGTVLLVYSAAGLAGSFLAGAGYDRFGALPVLTAGFAVCAASILVPLRIGGWVPYMGVMAVFGLACAVPFPVFNALVGHAWPDGGRRAYNFMYVANNIGVAAGTALGGVMAQRSFASVFWGIALVNAILLILLWTVLRTALRQLRSGRAQQARRTQEAPDRASAPDRRAAAPSAAAPGTVASGGVPWRPVTLVLVGFTAGWAIYVQWQTAISVYMQDLGYPLAAYSALWTLNGVLIFVLQPAVAAVVRRVPYLAWHMAMGMVLYAAAYALVALWHTYPAFVAAMTVMTLGEVLAWPSVPAAIGQLAPLHRLGYLQGLVGSTATLGRMVGPIAGGWLFDHAGVQALLWSASAACVLPALCFTGFHAAQRRNAPETGRSSAF</sequence>
<dbReference type="Pfam" id="PF07690">
    <property type="entry name" value="MFS_1"/>
    <property type="match status" value="2"/>
</dbReference>
<feature type="transmembrane region" description="Helical" evidence="8">
    <location>
        <begin position="398"/>
        <end position="420"/>
    </location>
</feature>
<feature type="transmembrane region" description="Helical" evidence="8">
    <location>
        <begin position="80"/>
        <end position="103"/>
    </location>
</feature>
<dbReference type="InterPro" id="IPR050171">
    <property type="entry name" value="MFS_Transporters"/>
</dbReference>
<dbReference type="Proteomes" id="UP000183508">
    <property type="component" value="Unassembled WGS sequence"/>
</dbReference>
<dbReference type="GO" id="GO:0005886">
    <property type="term" value="C:plasma membrane"/>
    <property type="evidence" value="ECO:0007669"/>
    <property type="project" value="UniProtKB-SubCell"/>
</dbReference>
<dbReference type="AlphaFoldDB" id="A0A1I7GX04"/>
<comment type="subcellular location">
    <subcellularLocation>
        <location evidence="1">Cell membrane</location>
        <topology evidence="1">Multi-pass membrane protein</topology>
    </subcellularLocation>
</comment>
<name>A0A1I7GX04_9BACL</name>
<evidence type="ECO:0000256" key="1">
    <source>
        <dbReference type="ARBA" id="ARBA00004651"/>
    </source>
</evidence>
<dbReference type="SUPFAM" id="SSF103473">
    <property type="entry name" value="MFS general substrate transporter"/>
    <property type="match status" value="1"/>
</dbReference>
<keyword evidence="5 8" id="KW-1133">Transmembrane helix</keyword>
<reference evidence="11" key="1">
    <citation type="submission" date="2016-10" db="EMBL/GenBank/DDBJ databases">
        <authorList>
            <person name="Varghese N."/>
        </authorList>
    </citation>
    <scope>NUCLEOTIDE SEQUENCE [LARGE SCALE GENOMIC DNA]</scope>
    <source>
        <strain evidence="11">DSM 17980</strain>
    </source>
</reference>
<evidence type="ECO:0000313" key="10">
    <source>
        <dbReference type="EMBL" id="SFU52949.1"/>
    </source>
</evidence>
<proteinExistence type="predicted"/>
<feature type="region of interest" description="Disordered" evidence="7">
    <location>
        <begin position="205"/>
        <end position="232"/>
    </location>
</feature>
<evidence type="ECO:0000259" key="9">
    <source>
        <dbReference type="PROSITE" id="PS50850"/>
    </source>
</evidence>
<feature type="transmembrane region" description="Helical" evidence="8">
    <location>
        <begin position="171"/>
        <end position="191"/>
    </location>
</feature>
<feature type="transmembrane region" description="Helical" evidence="8">
    <location>
        <begin position="18"/>
        <end position="39"/>
    </location>
</feature>
<evidence type="ECO:0000256" key="8">
    <source>
        <dbReference type="SAM" id="Phobius"/>
    </source>
</evidence>
<feature type="transmembrane region" description="Helical" evidence="8">
    <location>
        <begin position="308"/>
        <end position="328"/>
    </location>
</feature>
<feature type="domain" description="Major facilitator superfamily (MFS) profile" evidence="9">
    <location>
        <begin position="242"/>
        <end position="434"/>
    </location>
</feature>
<gene>
    <name evidence="10" type="ORF">SAMN05421543_103110</name>
</gene>
<protein>
    <submittedName>
        <fullName evidence="10">Predicted arabinose efflux permease, MFS family</fullName>
    </submittedName>
</protein>
<dbReference type="PROSITE" id="PS50850">
    <property type="entry name" value="MFS"/>
    <property type="match status" value="1"/>
</dbReference>
<organism evidence="10 11">
    <name type="scientific">Alicyclobacillus macrosporangiidus</name>
    <dbReference type="NCBI Taxonomy" id="392015"/>
    <lineage>
        <taxon>Bacteria</taxon>
        <taxon>Bacillati</taxon>
        <taxon>Bacillota</taxon>
        <taxon>Bacilli</taxon>
        <taxon>Bacillales</taxon>
        <taxon>Alicyclobacillaceae</taxon>
        <taxon>Alicyclobacillus</taxon>
    </lineage>
</organism>
<feature type="compositionally biased region" description="Basic and acidic residues" evidence="7">
    <location>
        <begin position="208"/>
        <end position="223"/>
    </location>
</feature>
<dbReference type="InterPro" id="IPR036259">
    <property type="entry name" value="MFS_trans_sf"/>
</dbReference>
<keyword evidence="4 8" id="KW-0812">Transmembrane</keyword>
<keyword evidence="6 8" id="KW-0472">Membrane</keyword>
<dbReference type="GO" id="GO:0022857">
    <property type="term" value="F:transmembrane transporter activity"/>
    <property type="evidence" value="ECO:0007669"/>
    <property type="project" value="InterPro"/>
</dbReference>
<evidence type="ECO:0000256" key="3">
    <source>
        <dbReference type="ARBA" id="ARBA00022475"/>
    </source>
</evidence>
<keyword evidence="3" id="KW-1003">Cell membrane</keyword>
<feature type="transmembrane region" description="Helical" evidence="8">
    <location>
        <begin position="109"/>
        <end position="131"/>
    </location>
</feature>
<feature type="transmembrane region" description="Helical" evidence="8">
    <location>
        <begin position="281"/>
        <end position="301"/>
    </location>
</feature>
<evidence type="ECO:0000256" key="6">
    <source>
        <dbReference type="ARBA" id="ARBA00023136"/>
    </source>
</evidence>
<dbReference type="PANTHER" id="PTHR23517">
    <property type="entry name" value="RESISTANCE PROTEIN MDTM, PUTATIVE-RELATED-RELATED"/>
    <property type="match status" value="1"/>
</dbReference>
<keyword evidence="11" id="KW-1185">Reference proteome</keyword>
<dbReference type="PANTHER" id="PTHR23517:SF10">
    <property type="entry name" value="MAJOR FACILITATOR SUPERFAMILY (MFS) PROFILE DOMAIN-CONTAINING PROTEIN"/>
    <property type="match status" value="1"/>
</dbReference>
<dbReference type="STRING" id="392015.SAMN05421543_103110"/>
<dbReference type="InterPro" id="IPR020846">
    <property type="entry name" value="MFS_dom"/>
</dbReference>
<feature type="transmembrane region" description="Helical" evidence="8">
    <location>
        <begin position="143"/>
        <end position="165"/>
    </location>
</feature>
<feature type="transmembrane region" description="Helical" evidence="8">
    <location>
        <begin position="244"/>
        <end position="261"/>
    </location>
</feature>
<evidence type="ECO:0000256" key="4">
    <source>
        <dbReference type="ARBA" id="ARBA00022692"/>
    </source>
</evidence>
<dbReference type="Gene3D" id="1.20.1250.20">
    <property type="entry name" value="MFS general substrate transporter like domains"/>
    <property type="match status" value="2"/>
</dbReference>
<dbReference type="EMBL" id="FPBV01000003">
    <property type="protein sequence ID" value="SFU52949.1"/>
    <property type="molecule type" value="Genomic_DNA"/>
</dbReference>
<evidence type="ECO:0000313" key="11">
    <source>
        <dbReference type="Proteomes" id="UP000183508"/>
    </source>
</evidence>
<dbReference type="RefSeq" id="WP_074949949.1">
    <property type="nucleotide sequence ID" value="NZ_FPBV01000003.1"/>
</dbReference>
<evidence type="ECO:0000256" key="7">
    <source>
        <dbReference type="SAM" id="MobiDB-lite"/>
    </source>
</evidence>
<keyword evidence="2" id="KW-0813">Transport</keyword>
<accession>A0A1I7GX04</accession>
<evidence type="ECO:0000256" key="2">
    <source>
        <dbReference type="ARBA" id="ARBA00022448"/>
    </source>
</evidence>